<dbReference type="InterPro" id="IPR058923">
    <property type="entry name" value="RCC1-like_dom"/>
</dbReference>
<name>A0AB34IEW0_PRYPA</name>
<accession>A0AB34IEW0</accession>
<feature type="domain" description="RCC1-like" evidence="4">
    <location>
        <begin position="101"/>
        <end position="339"/>
    </location>
</feature>
<keyword evidence="1" id="KW-0677">Repeat</keyword>
<feature type="repeat" description="RCC1" evidence="2">
    <location>
        <begin position="242"/>
        <end position="294"/>
    </location>
</feature>
<feature type="compositionally biased region" description="Pro residues" evidence="3">
    <location>
        <begin position="652"/>
        <end position="665"/>
    </location>
</feature>
<dbReference type="Gene3D" id="2.130.10.30">
    <property type="entry name" value="Regulator of chromosome condensation 1/beta-lactamase-inhibitor protein II"/>
    <property type="match status" value="2"/>
</dbReference>
<evidence type="ECO:0000256" key="3">
    <source>
        <dbReference type="SAM" id="MobiDB-lite"/>
    </source>
</evidence>
<gene>
    <name evidence="5" type="ORF">AB1Y20_016334</name>
</gene>
<feature type="compositionally biased region" description="Pro residues" evidence="3">
    <location>
        <begin position="730"/>
        <end position="741"/>
    </location>
</feature>
<dbReference type="InterPro" id="IPR009091">
    <property type="entry name" value="RCC1/BLIP-II"/>
</dbReference>
<dbReference type="Pfam" id="PF25390">
    <property type="entry name" value="WD40_RLD"/>
    <property type="match status" value="1"/>
</dbReference>
<feature type="compositionally biased region" description="Low complexity" evidence="3">
    <location>
        <begin position="666"/>
        <end position="704"/>
    </location>
</feature>
<evidence type="ECO:0000313" key="6">
    <source>
        <dbReference type="Proteomes" id="UP001515480"/>
    </source>
</evidence>
<dbReference type="PROSITE" id="PS50012">
    <property type="entry name" value="RCC1_3"/>
    <property type="match status" value="3"/>
</dbReference>
<organism evidence="5 6">
    <name type="scientific">Prymnesium parvum</name>
    <name type="common">Toxic golden alga</name>
    <dbReference type="NCBI Taxonomy" id="97485"/>
    <lineage>
        <taxon>Eukaryota</taxon>
        <taxon>Haptista</taxon>
        <taxon>Haptophyta</taxon>
        <taxon>Prymnesiophyceae</taxon>
        <taxon>Prymnesiales</taxon>
        <taxon>Prymnesiaceae</taxon>
        <taxon>Prymnesium</taxon>
    </lineage>
</organism>
<dbReference type="EMBL" id="JBGBPQ010000029">
    <property type="protein sequence ID" value="KAL1496379.1"/>
    <property type="molecule type" value="Genomic_DNA"/>
</dbReference>
<feature type="region of interest" description="Disordered" evidence="3">
    <location>
        <begin position="549"/>
        <end position="745"/>
    </location>
</feature>
<evidence type="ECO:0000313" key="5">
    <source>
        <dbReference type="EMBL" id="KAL1496379.1"/>
    </source>
</evidence>
<feature type="compositionally biased region" description="Basic and acidic residues" evidence="3">
    <location>
        <begin position="414"/>
        <end position="424"/>
    </location>
</feature>
<proteinExistence type="predicted"/>
<dbReference type="InterPro" id="IPR000408">
    <property type="entry name" value="Reg_chr_condens"/>
</dbReference>
<keyword evidence="6" id="KW-1185">Reference proteome</keyword>
<reference evidence="5 6" key="1">
    <citation type="journal article" date="2024" name="Science">
        <title>Giant polyketide synthase enzymes in the biosynthesis of giant marine polyether toxins.</title>
        <authorList>
            <person name="Fallon T.R."/>
            <person name="Shende V.V."/>
            <person name="Wierzbicki I.H."/>
            <person name="Pendleton A.L."/>
            <person name="Watervoot N.F."/>
            <person name="Auber R.P."/>
            <person name="Gonzalez D.J."/>
            <person name="Wisecaver J.H."/>
            <person name="Moore B.S."/>
        </authorList>
    </citation>
    <scope>NUCLEOTIDE SEQUENCE [LARGE SCALE GENOMIC DNA]</scope>
    <source>
        <strain evidence="5 6">12B1</strain>
    </source>
</reference>
<evidence type="ECO:0000256" key="2">
    <source>
        <dbReference type="PROSITE-ProRule" id="PRU00235"/>
    </source>
</evidence>
<dbReference type="PANTHER" id="PTHR22870:SF408">
    <property type="entry name" value="OS09G0560450 PROTEIN"/>
    <property type="match status" value="1"/>
</dbReference>
<feature type="compositionally biased region" description="Low complexity" evidence="3">
    <location>
        <begin position="719"/>
        <end position="729"/>
    </location>
</feature>
<feature type="compositionally biased region" description="Pro residues" evidence="3">
    <location>
        <begin position="586"/>
        <end position="617"/>
    </location>
</feature>
<dbReference type="SUPFAM" id="SSF50985">
    <property type="entry name" value="RCC1/BLIP-II"/>
    <property type="match status" value="1"/>
</dbReference>
<dbReference type="InterPro" id="IPR051210">
    <property type="entry name" value="Ub_ligase/GEF_domain"/>
</dbReference>
<dbReference type="AlphaFoldDB" id="A0AB34IEW0"/>
<feature type="compositionally biased region" description="Low complexity" evidence="3">
    <location>
        <begin position="395"/>
        <end position="407"/>
    </location>
</feature>
<evidence type="ECO:0000259" key="4">
    <source>
        <dbReference type="Pfam" id="PF25390"/>
    </source>
</evidence>
<feature type="region of interest" description="Disordered" evidence="3">
    <location>
        <begin position="387"/>
        <end position="424"/>
    </location>
</feature>
<comment type="caution">
    <text evidence="5">The sequence shown here is derived from an EMBL/GenBank/DDBJ whole genome shotgun (WGS) entry which is preliminary data.</text>
</comment>
<sequence length="937" mass="97700">MASLTLLSVHGVSQVPLDEPPLSVHCSSDLAHRPLCAVRHADAHLSLHVEGELRTVYHAGLPLLVRAADLRPGGELVLISADGGVYECSVHAAATLLRAPSDGTTFERVACGARHAIAVTSDGRAFTWGDGARGQLGLGREVADDALATVRQPAQVHFGRREMVVHVAAGEAHTFACTNVGKLYAWGDGGDGRLGVGDALCRRHVVPVLLPAPTELFGENPTDAWQLPVCGERHSGAMTTCGVVFTWGRGDNGRLGHGAPYARELAPRPLLALKAVPMEALAMGRSHTVAVSIHKAVWVWGGGALGQCGPARRDVLEPTQLKIPGVQIAAALAGGECSLLMCISSREPEPAKPARWKVLNTVSKTPFAGLARRSVAASKRSSAALLDAARREAARQPAATSAADGAAPRPPPAAERRPGPWSSDSEKYRKLWKRALCLLALRRPWLWHAAQRFANAAQPNDRLARIARWHASLITTDDKMTHTRSVLLGQLESMRLQSLRYAYKPRKTLDAEGRRLLSTSSKAPFMSLSAVSSHPSALPAAFAEEPLAAAPSSARASSPPPAATTSPPSVPPHPHSPHHPAAASPPSVPPHSQSPPHPAPASPPSVPPLPHSAPPHPAAASSPSVPPLPQSSPPAGSPATHPPSSSPSLARPAPPRPPPSPPVAPPSHNSSSVSSARTAPAHRQSLGGASARRPASARARTGGAPLPPRRGAGERRRASAWADGAAAAPRRPPPRLVPPSPRRGGGHFYLSTGRETPVPGVQAAGVGGSLAMESSAACSSIAVRGRSAPPWRSYTNDQRQARRPSPPLPPSACAAASNALPALQVTSGLPGNAHGGSGAGECVTSALETTEMASDLLGGRAGVRAGKLCTFQKALFRASDIREIAVSSSCRTPLARKRRWHVHPSPCSPRVLRNVAELRGYAAAWVLYAKGLPTTSS</sequence>
<feature type="repeat" description="RCC1" evidence="2">
    <location>
        <begin position="181"/>
        <end position="241"/>
    </location>
</feature>
<feature type="region of interest" description="Disordered" evidence="3">
    <location>
        <begin position="787"/>
        <end position="812"/>
    </location>
</feature>
<dbReference type="PANTHER" id="PTHR22870">
    <property type="entry name" value="REGULATOR OF CHROMOSOME CONDENSATION"/>
    <property type="match status" value="1"/>
</dbReference>
<feature type="compositionally biased region" description="Pro residues" evidence="3">
    <location>
        <begin position="558"/>
        <end position="574"/>
    </location>
</feature>
<dbReference type="PRINTS" id="PR01217">
    <property type="entry name" value="PRICHEXTENSN"/>
</dbReference>
<dbReference type="Proteomes" id="UP001515480">
    <property type="component" value="Unassembled WGS sequence"/>
</dbReference>
<feature type="compositionally biased region" description="Pro residues" evidence="3">
    <location>
        <begin position="624"/>
        <end position="645"/>
    </location>
</feature>
<evidence type="ECO:0000256" key="1">
    <source>
        <dbReference type="ARBA" id="ARBA00022737"/>
    </source>
</evidence>
<dbReference type="PROSITE" id="PS00626">
    <property type="entry name" value="RCC1_2"/>
    <property type="match status" value="1"/>
</dbReference>
<feature type="repeat" description="RCC1" evidence="2">
    <location>
        <begin position="123"/>
        <end position="180"/>
    </location>
</feature>
<protein>
    <recommendedName>
        <fullName evidence="4">RCC1-like domain-containing protein</fullName>
    </recommendedName>
</protein>